<feature type="binding site" evidence="8">
    <location>
        <position position="186"/>
    </location>
    <ligand>
        <name>3-phosphoshikimate</name>
        <dbReference type="ChEBI" id="CHEBI:145989"/>
    </ligand>
</feature>
<sequence>MRSASRDEHSALKYATQFGWMIEVKPSQAQGSVRAPPSKSYSHRALAVSLLCEAPSKIENISRARDVIATINAIKSFGAKLSDNLTEIKIEPPQRPSIPDDVIDCGGSGTTIRFFAPISTLTEGGYTVLTGNDSLRRRPMGPIIDAINKLGGWAISSRMNGLPPLIVRGGGLKGGEVEIDGSISSQFFSGLMIASTRFERGLKIKPIGELVSRPYLEMTKEVLRRSGSHVELNEEIKVEPVPPKGLEFKIPGDYGLAAFHMLTASVTGGKVIVEDLDSTVPQADYAAIDVLRSFGVEVQEVGSRVIVEGRPKRGSKLNLKDSPDIFPIACVLASFVSEVSEIRGVAHARVKESDRVANMASELKKVGVEVKELYDGLVIRGGSPKGGVKLDSHGDHRIFMALLALAAATREGCIIEGEDSVADSYPSFLEDSMKLGIDVRYNL</sequence>
<dbReference type="GO" id="GO:0009073">
    <property type="term" value="P:aromatic amino acid family biosynthetic process"/>
    <property type="evidence" value="ECO:0007669"/>
    <property type="project" value="UniProtKB-KW"/>
</dbReference>
<keyword evidence="4 8" id="KW-0028">Amino-acid biosynthesis</keyword>
<accession>A0A3R9WZF8</accession>
<dbReference type="InterPro" id="IPR006264">
    <property type="entry name" value="EPSP_synthase"/>
</dbReference>
<evidence type="ECO:0000313" key="11">
    <source>
        <dbReference type="Proteomes" id="UP000278149"/>
    </source>
</evidence>
<evidence type="ECO:0000256" key="7">
    <source>
        <dbReference type="ARBA" id="ARBA00044633"/>
    </source>
</evidence>
<feature type="binding site" evidence="8">
    <location>
        <position position="397"/>
    </location>
    <ligand>
        <name>phosphoenolpyruvate</name>
        <dbReference type="ChEBI" id="CHEBI:58702"/>
    </ligand>
</feature>
<dbReference type="PANTHER" id="PTHR21090:SF5">
    <property type="entry name" value="PENTAFUNCTIONAL AROM POLYPEPTIDE"/>
    <property type="match status" value="1"/>
</dbReference>
<feature type="binding site" evidence="8">
    <location>
        <position position="185"/>
    </location>
    <ligand>
        <name>3-phosphoshikimate</name>
        <dbReference type="ChEBI" id="CHEBI:145989"/>
    </ligand>
</feature>
<dbReference type="EC" id="2.5.1.19" evidence="8"/>
<dbReference type="CDD" id="cd01556">
    <property type="entry name" value="EPSP_synthase"/>
    <property type="match status" value="1"/>
</dbReference>
<evidence type="ECO:0000256" key="2">
    <source>
        <dbReference type="ARBA" id="ARBA00009948"/>
    </source>
</evidence>
<evidence type="ECO:0000256" key="1">
    <source>
        <dbReference type="ARBA" id="ARBA00004811"/>
    </source>
</evidence>
<dbReference type="InterPro" id="IPR001986">
    <property type="entry name" value="Enolpyruvate_Tfrase_dom"/>
</dbReference>
<comment type="subunit">
    <text evidence="8">Monomer.</text>
</comment>
<feature type="binding site" evidence="8">
    <location>
        <position position="39"/>
    </location>
    <ligand>
        <name>phosphoenolpyruvate</name>
        <dbReference type="ChEBI" id="CHEBI:58702"/>
    </ligand>
</feature>
<proteinExistence type="inferred from homology"/>
<dbReference type="NCBIfam" id="TIGR01356">
    <property type="entry name" value="aroA"/>
    <property type="match status" value="1"/>
</dbReference>
<comment type="catalytic activity">
    <reaction evidence="7">
        <text>3-phosphoshikimate + phosphoenolpyruvate = 5-O-(1-carboxyvinyl)-3-phosphoshikimate + phosphate</text>
        <dbReference type="Rhea" id="RHEA:21256"/>
        <dbReference type="ChEBI" id="CHEBI:43474"/>
        <dbReference type="ChEBI" id="CHEBI:57701"/>
        <dbReference type="ChEBI" id="CHEBI:58702"/>
        <dbReference type="ChEBI" id="CHEBI:145989"/>
        <dbReference type="EC" id="2.5.1.19"/>
    </reaction>
    <physiologicalReaction direction="left-to-right" evidence="7">
        <dbReference type="Rhea" id="RHEA:21257"/>
    </physiologicalReaction>
</comment>
<dbReference type="HAMAP" id="MF_00210">
    <property type="entry name" value="EPSP_synth"/>
    <property type="match status" value="1"/>
</dbReference>
<feature type="binding site" evidence="8">
    <location>
        <position position="39"/>
    </location>
    <ligand>
        <name>3-phosphoshikimate</name>
        <dbReference type="ChEBI" id="CHEBI:145989"/>
    </ligand>
</feature>
<organism evidence="10 11">
    <name type="scientific">Candidatus Korarchaeum cryptofilum</name>
    <dbReference type="NCBI Taxonomy" id="498846"/>
    <lineage>
        <taxon>Archaea</taxon>
        <taxon>Thermoproteota</taxon>
        <taxon>Candidatus Korarchaeia</taxon>
        <taxon>Candidatus Korarchaeales</taxon>
        <taxon>Candidatus Korarchaeaceae</taxon>
        <taxon>Candidatus Korarchaeum</taxon>
    </lineage>
</organism>
<evidence type="ECO:0000256" key="3">
    <source>
        <dbReference type="ARBA" id="ARBA00022490"/>
    </source>
</evidence>
<keyword evidence="6 8" id="KW-0057">Aromatic amino acid biosynthesis</keyword>
<comment type="function">
    <text evidence="8">Catalyzes the transfer of the enolpyruvyl moiety of phosphoenolpyruvate (PEP) to the 5-hydroxyl of shikimate-3-phosphate (S3P) to produce enolpyruvyl shikimate-3-phosphate and inorganic phosphate.</text>
</comment>
<dbReference type="GO" id="GO:0009423">
    <property type="term" value="P:chorismate biosynthetic process"/>
    <property type="evidence" value="ECO:0007669"/>
    <property type="project" value="UniProtKB-UniRule"/>
</dbReference>
<dbReference type="Gene3D" id="3.65.10.10">
    <property type="entry name" value="Enolpyruvate transferase domain"/>
    <property type="match status" value="2"/>
</dbReference>
<dbReference type="Pfam" id="PF00275">
    <property type="entry name" value="EPSP_synthase"/>
    <property type="match status" value="1"/>
</dbReference>
<evidence type="ECO:0000313" key="10">
    <source>
        <dbReference type="EMBL" id="RSN70538.1"/>
    </source>
</evidence>
<evidence type="ECO:0000256" key="8">
    <source>
        <dbReference type="HAMAP-Rule" id="MF_00210"/>
    </source>
</evidence>
<dbReference type="GO" id="GO:0008652">
    <property type="term" value="P:amino acid biosynthetic process"/>
    <property type="evidence" value="ECO:0007669"/>
    <property type="project" value="UniProtKB-KW"/>
</dbReference>
<feature type="active site" description="Proton acceptor" evidence="8">
    <location>
        <position position="324"/>
    </location>
</feature>
<feature type="binding site" evidence="8">
    <location>
        <position position="212"/>
    </location>
    <ligand>
        <name>3-phosphoshikimate</name>
        <dbReference type="ChEBI" id="CHEBI:145989"/>
    </ligand>
</feature>
<dbReference type="PROSITE" id="PS00104">
    <property type="entry name" value="EPSP_SYNTHASE_1"/>
    <property type="match status" value="1"/>
</dbReference>
<feature type="domain" description="Enolpyruvate transferase" evidence="9">
    <location>
        <begin position="26"/>
        <end position="430"/>
    </location>
</feature>
<dbReference type="InterPro" id="IPR036968">
    <property type="entry name" value="Enolpyruvate_Tfrase_sf"/>
</dbReference>
<evidence type="ECO:0000256" key="5">
    <source>
        <dbReference type="ARBA" id="ARBA00022679"/>
    </source>
</evidence>
<dbReference type="UniPathway" id="UPA00053">
    <property type="reaction ID" value="UER00089"/>
</dbReference>
<evidence type="ECO:0000256" key="6">
    <source>
        <dbReference type="ARBA" id="ARBA00023141"/>
    </source>
</evidence>
<dbReference type="InterPro" id="IPR013792">
    <property type="entry name" value="RNA3'P_cycl/enolpyr_Trfase_a/b"/>
</dbReference>
<name>A0A3R9WZF8_9CREN</name>
<dbReference type="FunFam" id="3.65.10.10:FF:000010">
    <property type="entry name" value="3-phosphoshikimate 1-carboxyvinyltransferase"/>
    <property type="match status" value="1"/>
</dbReference>
<dbReference type="PANTHER" id="PTHR21090">
    <property type="entry name" value="AROM/DEHYDROQUINATE SYNTHASE"/>
    <property type="match status" value="1"/>
</dbReference>
<feature type="binding site" evidence="8">
    <location>
        <position position="351"/>
    </location>
    <ligand>
        <name>3-phosphoshikimate</name>
        <dbReference type="ChEBI" id="CHEBI:145989"/>
    </ligand>
</feature>
<dbReference type="InterPro" id="IPR023193">
    <property type="entry name" value="EPSP_synthase_CS"/>
</dbReference>
<keyword evidence="5 8" id="KW-0808">Transferase</keyword>
<protein>
    <recommendedName>
        <fullName evidence="8">3-phosphoshikimate 1-carboxyvinyltransferase</fullName>
        <ecNumber evidence="8">2.5.1.19</ecNumber>
    </recommendedName>
    <alternativeName>
        <fullName evidence="8">5-enolpyruvylshikimate-3-phosphate synthase</fullName>
        <shortName evidence="8">EPSP synthase</shortName>
        <shortName evidence="8">EPSPS</shortName>
    </alternativeName>
</protein>
<dbReference type="EMBL" id="RCOR01000006">
    <property type="protein sequence ID" value="RSN70538.1"/>
    <property type="molecule type" value="Genomic_DNA"/>
</dbReference>
<reference evidence="10 11" key="1">
    <citation type="submission" date="2018-10" db="EMBL/GenBank/DDBJ databases">
        <title>Co-occurring genomic capacity for anaerobic methane metabolism and dissimilatory sulfite reduction discovered in the Korarchaeota.</title>
        <authorList>
            <person name="Mckay L.J."/>
            <person name="Dlakic M."/>
            <person name="Fields M.W."/>
            <person name="Delmont T.O."/>
            <person name="Eren A.M."/>
            <person name="Jay Z.J."/>
            <person name="Klingelsmith K.B."/>
            <person name="Rusch D.B."/>
            <person name="Inskeep W.P."/>
        </authorList>
    </citation>
    <scope>NUCLEOTIDE SEQUENCE [LARGE SCALE GENOMIC DNA]</scope>
    <source>
        <strain evidence="10 11">WS</strain>
    </source>
</reference>
<comment type="caution">
    <text evidence="10">The sequence shown here is derived from an EMBL/GenBank/DDBJ whole genome shotgun (WGS) entry which is preliminary data.</text>
</comment>
<comment type="pathway">
    <text evidence="1">Metabolic intermediate biosynthesis; chorismate biosynthesis; chorismate from D-erythrose 4-phosphate and phosphoenolpyruvate: step 6/7.</text>
</comment>
<dbReference type="GO" id="GO:0003866">
    <property type="term" value="F:3-phosphoshikimate 1-carboxyvinyltransferase activity"/>
    <property type="evidence" value="ECO:0007669"/>
    <property type="project" value="UniProtKB-UniRule"/>
</dbReference>
<feature type="binding site" evidence="8">
    <location>
        <position position="324"/>
    </location>
    <ligand>
        <name>3-phosphoshikimate</name>
        <dbReference type="ChEBI" id="CHEBI:145989"/>
    </ligand>
</feature>
<feature type="binding site" evidence="8">
    <location>
        <position position="138"/>
    </location>
    <ligand>
        <name>phosphoenolpyruvate</name>
        <dbReference type="ChEBI" id="CHEBI:58702"/>
    </ligand>
</feature>
<dbReference type="AlphaFoldDB" id="A0A3R9WZF8"/>
<dbReference type="SUPFAM" id="SSF55205">
    <property type="entry name" value="EPT/RTPC-like"/>
    <property type="match status" value="1"/>
</dbReference>
<evidence type="ECO:0000256" key="4">
    <source>
        <dbReference type="ARBA" id="ARBA00022605"/>
    </source>
</evidence>
<dbReference type="GO" id="GO:0005737">
    <property type="term" value="C:cytoplasm"/>
    <property type="evidence" value="ECO:0007669"/>
    <property type="project" value="UniProtKB-SubCell"/>
</dbReference>
<feature type="binding site" evidence="8">
    <location>
        <position position="40"/>
    </location>
    <ligand>
        <name>3-phosphoshikimate</name>
        <dbReference type="ChEBI" id="CHEBI:145989"/>
    </ligand>
</feature>
<dbReference type="PIRSF" id="PIRSF000505">
    <property type="entry name" value="EPSPS"/>
    <property type="match status" value="1"/>
</dbReference>
<gene>
    <name evidence="8 10" type="primary">aroA</name>
    <name evidence="10" type="ORF">D9Q81_00585</name>
</gene>
<dbReference type="Proteomes" id="UP000278149">
    <property type="component" value="Unassembled WGS sequence"/>
</dbReference>
<evidence type="ECO:0000259" key="9">
    <source>
        <dbReference type="Pfam" id="PF00275"/>
    </source>
</evidence>
<keyword evidence="3 8" id="KW-0963">Cytoplasm</keyword>
<feature type="binding site" evidence="8">
    <location>
        <position position="44"/>
    </location>
    <ligand>
        <name>3-phosphoshikimate</name>
        <dbReference type="ChEBI" id="CHEBI:145989"/>
    </ligand>
</feature>
<comment type="subcellular location">
    <subcellularLocation>
        <location evidence="8">Cytoplasm</location>
    </subcellularLocation>
</comment>
<feature type="binding site" evidence="8">
    <location>
        <position position="184"/>
    </location>
    <ligand>
        <name>3-phosphoshikimate</name>
        <dbReference type="ChEBI" id="CHEBI:145989"/>
    </ligand>
</feature>
<comment type="caution">
    <text evidence="8">Lacks conserved residue(s) required for the propagation of feature annotation.</text>
</comment>
<feature type="binding site" evidence="8">
    <location>
        <position position="186"/>
    </location>
    <ligand>
        <name>phosphoenolpyruvate</name>
        <dbReference type="ChEBI" id="CHEBI:58702"/>
    </ligand>
</feature>
<feature type="binding site" evidence="8">
    <location>
        <position position="109"/>
    </location>
    <ligand>
        <name>phosphoenolpyruvate</name>
        <dbReference type="ChEBI" id="CHEBI:58702"/>
    </ligand>
</feature>
<comment type="similarity">
    <text evidence="2 8">Belongs to the EPSP synthase family.</text>
</comment>
<feature type="binding site" evidence="8">
    <location>
        <position position="355"/>
    </location>
    <ligand>
        <name>phosphoenolpyruvate</name>
        <dbReference type="ChEBI" id="CHEBI:58702"/>
    </ligand>
</feature>